<evidence type="ECO:0000256" key="1">
    <source>
        <dbReference type="SAM" id="MobiDB-lite"/>
    </source>
</evidence>
<evidence type="ECO:0000313" key="2">
    <source>
        <dbReference type="EMBL" id="KAJ8386846.1"/>
    </source>
</evidence>
<protein>
    <submittedName>
        <fullName evidence="2">Uncharacterized protein</fullName>
    </submittedName>
</protein>
<feature type="compositionally biased region" description="Polar residues" evidence="1">
    <location>
        <begin position="16"/>
        <end position="27"/>
    </location>
</feature>
<dbReference type="Proteomes" id="UP001221898">
    <property type="component" value="Unassembled WGS sequence"/>
</dbReference>
<reference evidence="2" key="1">
    <citation type="journal article" date="2023" name="Science">
        <title>Genome structures resolve the early diversification of teleost fishes.</title>
        <authorList>
            <person name="Parey E."/>
            <person name="Louis A."/>
            <person name="Montfort J."/>
            <person name="Bouchez O."/>
            <person name="Roques C."/>
            <person name="Iampietro C."/>
            <person name="Lluch J."/>
            <person name="Castinel A."/>
            <person name="Donnadieu C."/>
            <person name="Desvignes T."/>
            <person name="Floi Bucao C."/>
            <person name="Jouanno E."/>
            <person name="Wen M."/>
            <person name="Mejri S."/>
            <person name="Dirks R."/>
            <person name="Jansen H."/>
            <person name="Henkel C."/>
            <person name="Chen W.J."/>
            <person name="Zahm M."/>
            <person name="Cabau C."/>
            <person name="Klopp C."/>
            <person name="Thompson A.W."/>
            <person name="Robinson-Rechavi M."/>
            <person name="Braasch I."/>
            <person name="Lecointre G."/>
            <person name="Bobe J."/>
            <person name="Postlethwait J.H."/>
            <person name="Berthelot C."/>
            <person name="Roest Crollius H."/>
            <person name="Guiguen Y."/>
        </authorList>
    </citation>
    <scope>NUCLEOTIDE SEQUENCE</scope>
    <source>
        <strain evidence="2">NC1722</strain>
    </source>
</reference>
<keyword evidence="3" id="KW-1185">Reference proteome</keyword>
<evidence type="ECO:0000313" key="3">
    <source>
        <dbReference type="Proteomes" id="UP001221898"/>
    </source>
</evidence>
<proteinExistence type="predicted"/>
<gene>
    <name evidence="2" type="ORF">AAFF_G00166410</name>
</gene>
<dbReference type="EMBL" id="JAINUG010000222">
    <property type="protein sequence ID" value="KAJ8386846.1"/>
    <property type="molecule type" value="Genomic_DNA"/>
</dbReference>
<dbReference type="AlphaFoldDB" id="A0AAD7W791"/>
<sequence>MGSSSDIISEVHPQPSGLNLHQSTSPIGSAGNPGAFDPGSQAEAREATGSEAPDTESNGNGQKLLLGRAPEGLAGTDHLADGTVHIDSAGLVDHSIIDPHIDLTDHTGTITQIASTNLGSDPGLSSSSGSHPDAPALSPGYMSGMQTDSAGGSDTGAFGDHSHAPGETGAGNHDVPISFISDTTDIALLSDMMSHSDHSHIDYPEGAVDASSTGSADTNGNGRQGLVAEMHQTGSQLVTDTHNDVTGSSDQQVITTEALPQVVTGGVETHTIIPQTDAIDTGVEPATSSHIPADATGKNSGLADVTMFQRT</sequence>
<organism evidence="2 3">
    <name type="scientific">Aldrovandia affinis</name>
    <dbReference type="NCBI Taxonomy" id="143900"/>
    <lineage>
        <taxon>Eukaryota</taxon>
        <taxon>Metazoa</taxon>
        <taxon>Chordata</taxon>
        <taxon>Craniata</taxon>
        <taxon>Vertebrata</taxon>
        <taxon>Euteleostomi</taxon>
        <taxon>Actinopterygii</taxon>
        <taxon>Neopterygii</taxon>
        <taxon>Teleostei</taxon>
        <taxon>Notacanthiformes</taxon>
        <taxon>Halosauridae</taxon>
        <taxon>Aldrovandia</taxon>
    </lineage>
</organism>
<feature type="region of interest" description="Disordered" evidence="1">
    <location>
        <begin position="1"/>
        <end position="66"/>
    </location>
</feature>
<feature type="region of interest" description="Disordered" evidence="1">
    <location>
        <begin position="114"/>
        <end position="176"/>
    </location>
</feature>
<name>A0AAD7W791_9TELE</name>
<accession>A0AAD7W791</accession>
<feature type="compositionally biased region" description="Low complexity" evidence="1">
    <location>
        <begin position="118"/>
        <end position="136"/>
    </location>
</feature>
<comment type="caution">
    <text evidence="2">The sequence shown here is derived from an EMBL/GenBank/DDBJ whole genome shotgun (WGS) entry which is preliminary data.</text>
</comment>
<feature type="region of interest" description="Disordered" evidence="1">
    <location>
        <begin position="285"/>
        <end position="311"/>
    </location>
</feature>